<evidence type="ECO:0000313" key="2">
    <source>
        <dbReference type="EMBL" id="OBS73300.1"/>
    </source>
</evidence>
<comment type="caution">
    <text evidence="2">The sequence shown here is derived from an EMBL/GenBank/DDBJ whole genome shotgun (WGS) entry which is preliminary data.</text>
</comment>
<protein>
    <submittedName>
        <fullName evidence="2">Uncharacterized protein</fullName>
    </submittedName>
</protein>
<organism evidence="2 3">
    <name type="scientific">Neotoma lepida</name>
    <name type="common">Desert woodrat</name>
    <dbReference type="NCBI Taxonomy" id="56216"/>
    <lineage>
        <taxon>Eukaryota</taxon>
        <taxon>Metazoa</taxon>
        <taxon>Chordata</taxon>
        <taxon>Craniata</taxon>
        <taxon>Vertebrata</taxon>
        <taxon>Euteleostomi</taxon>
        <taxon>Mammalia</taxon>
        <taxon>Eutheria</taxon>
        <taxon>Euarchontoglires</taxon>
        <taxon>Glires</taxon>
        <taxon>Rodentia</taxon>
        <taxon>Myomorpha</taxon>
        <taxon>Muroidea</taxon>
        <taxon>Cricetidae</taxon>
        <taxon>Neotominae</taxon>
        <taxon>Neotoma</taxon>
    </lineage>
</organism>
<keyword evidence="3" id="KW-1185">Reference proteome</keyword>
<feature type="compositionally biased region" description="Basic and acidic residues" evidence="1">
    <location>
        <begin position="53"/>
        <end position="62"/>
    </location>
</feature>
<evidence type="ECO:0000256" key="1">
    <source>
        <dbReference type="SAM" id="MobiDB-lite"/>
    </source>
</evidence>
<proteinExistence type="predicted"/>
<feature type="region of interest" description="Disordered" evidence="1">
    <location>
        <begin position="38"/>
        <end position="75"/>
    </location>
</feature>
<accession>A0A1A6H631</accession>
<reference evidence="2 3" key="1">
    <citation type="submission" date="2016-06" db="EMBL/GenBank/DDBJ databases">
        <title>The Draft Genome Sequence and Annotation of the Desert Woodrat Neotoma lepida.</title>
        <authorList>
            <person name="Campbell M."/>
            <person name="Oakeson K.F."/>
            <person name="Yandell M."/>
            <person name="Halpert J.R."/>
            <person name="Dearing D."/>
        </authorList>
    </citation>
    <scope>NUCLEOTIDE SEQUENCE [LARGE SCALE GENOMIC DNA]</scope>
    <source>
        <strain evidence="2">417</strain>
        <tissue evidence="2">Liver</tissue>
    </source>
</reference>
<evidence type="ECO:0000313" key="3">
    <source>
        <dbReference type="Proteomes" id="UP000092124"/>
    </source>
</evidence>
<sequence>MERLKTRVQPLKQKRKNPRSITIELKDESHQVYIQAVRNSTSAKHSLRHPKPRKMDNSKAAEDNPPSQDILATSEAAFPTDLLRPSSSLASAEKFPWLPFLLQSLVGSSYMLL</sequence>
<dbReference type="Proteomes" id="UP000092124">
    <property type="component" value="Unassembled WGS sequence"/>
</dbReference>
<dbReference type="AlphaFoldDB" id="A0A1A6H631"/>
<gene>
    <name evidence="2" type="ORF">A6R68_12095</name>
</gene>
<dbReference type="EMBL" id="LZPO01047449">
    <property type="protein sequence ID" value="OBS73300.1"/>
    <property type="molecule type" value="Genomic_DNA"/>
</dbReference>
<name>A0A1A6H631_NEOLE</name>